<dbReference type="CTD" id="36379901"/>
<sequence length="221" mass="25236">MGNEISGNNGTPSSSMSFFSSRSQSQPPGTSTMITVNRGGNNLMNPENDPDVIRLNEIPKFLPIMKGSVLNTSVPQRDIYRQINPKLLYDKFSELHIRMNENARFIQSGQNEIFGNIKKVDNAVKRITCELRLRENKYKKLDGEMLNLHSLQQTIDDIHRTIENLCENIKEINTCLNENQRLPPLDLNKGLRSTNDNENPLTKINPTFEHTVVDVVEKKEK</sequence>
<dbReference type="CDD" id="cd22789">
    <property type="entry name" value="BORCS5-like"/>
    <property type="match status" value="1"/>
</dbReference>
<dbReference type="PANTHER" id="PTHR31634:SF2">
    <property type="entry name" value="BLOC-1-RELATED COMPLEX SUBUNIT 5"/>
    <property type="match status" value="1"/>
</dbReference>
<dbReference type="AlphaFoldDB" id="A0A090LCL3"/>
<evidence type="ECO:0000313" key="10">
    <source>
        <dbReference type="WBParaSite" id="SRAE_2000219800.1"/>
    </source>
</evidence>
<reference evidence="10" key="2">
    <citation type="submission" date="2020-12" db="UniProtKB">
        <authorList>
            <consortium name="WormBaseParasite"/>
        </authorList>
    </citation>
    <scope>IDENTIFICATION</scope>
</reference>
<organism evidence="8">
    <name type="scientific">Strongyloides ratti</name>
    <name type="common">Parasitic roundworm</name>
    <dbReference type="NCBI Taxonomy" id="34506"/>
    <lineage>
        <taxon>Eukaryota</taxon>
        <taxon>Metazoa</taxon>
        <taxon>Ecdysozoa</taxon>
        <taxon>Nematoda</taxon>
        <taxon>Chromadorea</taxon>
        <taxon>Rhabditida</taxon>
        <taxon>Tylenchina</taxon>
        <taxon>Panagrolaimomorpha</taxon>
        <taxon>Strongyloidoidea</taxon>
        <taxon>Strongyloididae</taxon>
        <taxon>Strongyloides</taxon>
    </lineage>
</organism>
<protein>
    <recommendedName>
        <fullName evidence="3">BLOC-1-related complex subunit 5</fullName>
    </recommendedName>
</protein>
<comment type="subcellular location">
    <subcellularLocation>
        <location evidence="1">Lysosome membrane</location>
        <topology evidence="1">Lipid-anchor</topology>
        <orientation evidence="1">Cytoplasmic side</orientation>
    </subcellularLocation>
</comment>
<keyword evidence="6" id="KW-0449">Lipoprotein</keyword>
<dbReference type="GeneID" id="36379901"/>
<dbReference type="Proteomes" id="UP000035682">
    <property type="component" value="Unplaced"/>
</dbReference>
<evidence type="ECO:0000256" key="1">
    <source>
        <dbReference type="ARBA" id="ARBA00004122"/>
    </source>
</evidence>
<feature type="compositionally biased region" description="Low complexity" evidence="7">
    <location>
        <begin position="13"/>
        <end position="26"/>
    </location>
</feature>
<dbReference type="PANTHER" id="PTHR31634">
    <property type="entry name" value="BLOC-1-RELATED COMPLEX SUBUNIT 5"/>
    <property type="match status" value="1"/>
</dbReference>
<evidence type="ECO:0000256" key="3">
    <source>
        <dbReference type="ARBA" id="ARBA00022300"/>
    </source>
</evidence>
<dbReference type="OrthoDB" id="10035640at2759"/>
<proteinExistence type="inferred from homology"/>
<dbReference type="GO" id="GO:0098574">
    <property type="term" value="C:cytoplasmic side of lysosomal membrane"/>
    <property type="evidence" value="ECO:0007669"/>
    <property type="project" value="TreeGrafter"/>
</dbReference>
<dbReference type="Pfam" id="PF10158">
    <property type="entry name" value="LOH1CR12"/>
    <property type="match status" value="1"/>
</dbReference>
<dbReference type="GO" id="GO:1903744">
    <property type="term" value="P:positive regulation of anterograde synaptic vesicle transport"/>
    <property type="evidence" value="ECO:0007669"/>
    <property type="project" value="TreeGrafter"/>
</dbReference>
<dbReference type="EMBL" id="LN609529">
    <property type="protein sequence ID" value="CEF67536.1"/>
    <property type="molecule type" value="Genomic_DNA"/>
</dbReference>
<name>A0A090LCL3_STRRB</name>
<dbReference type="GO" id="GO:0072384">
    <property type="term" value="P:organelle transport along microtubule"/>
    <property type="evidence" value="ECO:0007669"/>
    <property type="project" value="TreeGrafter"/>
</dbReference>
<keyword evidence="4" id="KW-0472">Membrane</keyword>
<accession>A0A090LCL3</accession>
<evidence type="ECO:0000256" key="2">
    <source>
        <dbReference type="ARBA" id="ARBA00010235"/>
    </source>
</evidence>
<evidence type="ECO:0000313" key="11">
    <source>
        <dbReference type="WormBase" id="SRAE_2000219800"/>
    </source>
</evidence>
<evidence type="ECO:0000256" key="5">
    <source>
        <dbReference type="ARBA" id="ARBA00023228"/>
    </source>
</evidence>
<evidence type="ECO:0000313" key="8">
    <source>
        <dbReference type="EMBL" id="CEF67536.1"/>
    </source>
</evidence>
<gene>
    <name evidence="8 10 11" type="ORF">SRAE_2000219800</name>
</gene>
<dbReference type="WBParaSite" id="SRAE_2000219800.1">
    <property type="protein sequence ID" value="SRAE_2000219800.1"/>
    <property type="gene ID" value="WBGene00262407"/>
</dbReference>
<dbReference type="GO" id="GO:0030672">
    <property type="term" value="C:synaptic vesicle membrane"/>
    <property type="evidence" value="ECO:0007669"/>
    <property type="project" value="TreeGrafter"/>
</dbReference>
<feature type="region of interest" description="Disordered" evidence="7">
    <location>
        <begin position="1"/>
        <end position="33"/>
    </location>
</feature>
<dbReference type="RefSeq" id="XP_024506736.1">
    <property type="nucleotide sequence ID" value="XM_024653239.1"/>
</dbReference>
<keyword evidence="5" id="KW-0458">Lysosome</keyword>
<keyword evidence="9" id="KW-1185">Reference proteome</keyword>
<dbReference type="GO" id="GO:0032418">
    <property type="term" value="P:lysosome localization"/>
    <property type="evidence" value="ECO:0007669"/>
    <property type="project" value="InterPro"/>
</dbReference>
<reference evidence="8 9" key="1">
    <citation type="submission" date="2014-09" db="EMBL/GenBank/DDBJ databases">
        <authorList>
            <person name="Martin A.A."/>
        </authorList>
    </citation>
    <scope>NUCLEOTIDE SEQUENCE</scope>
    <source>
        <strain evidence="9">ED321</strain>
        <strain evidence="8">ED321 Heterogonic</strain>
    </source>
</reference>
<comment type="similarity">
    <text evidence="2">Belongs to the BORCS5 family.</text>
</comment>
<dbReference type="WormBase" id="SRAE_2000219800">
    <property type="protein sequence ID" value="SRP00991"/>
    <property type="gene ID" value="WBGene00262407"/>
</dbReference>
<feature type="compositionally biased region" description="Polar residues" evidence="7">
    <location>
        <begin position="1"/>
        <end position="12"/>
    </location>
</feature>
<dbReference type="GO" id="GO:0099078">
    <property type="term" value="C:BORC complex"/>
    <property type="evidence" value="ECO:0007669"/>
    <property type="project" value="TreeGrafter"/>
</dbReference>
<evidence type="ECO:0000313" key="9">
    <source>
        <dbReference type="Proteomes" id="UP000035682"/>
    </source>
</evidence>
<evidence type="ECO:0000256" key="4">
    <source>
        <dbReference type="ARBA" id="ARBA00023136"/>
    </source>
</evidence>
<evidence type="ECO:0000256" key="7">
    <source>
        <dbReference type="SAM" id="MobiDB-lite"/>
    </source>
</evidence>
<evidence type="ECO:0000256" key="6">
    <source>
        <dbReference type="ARBA" id="ARBA00023288"/>
    </source>
</evidence>
<dbReference type="InterPro" id="IPR018780">
    <property type="entry name" value="TBORCS5"/>
</dbReference>
<dbReference type="STRING" id="34506.A0A090LCL3"/>